<accession>A0AAD3YF88</accession>
<dbReference type="AlphaFoldDB" id="A0AAD3YF88"/>
<comment type="caution">
    <text evidence="2">The sequence shown here is derived from an EMBL/GenBank/DDBJ whole genome shotgun (WGS) entry which is preliminary data.</text>
</comment>
<keyword evidence="3" id="KW-1185">Reference proteome</keyword>
<dbReference type="Proteomes" id="UP001222932">
    <property type="component" value="Unassembled WGS sequence"/>
</dbReference>
<feature type="chain" id="PRO_5042226482" evidence="1">
    <location>
        <begin position="18"/>
        <end position="120"/>
    </location>
</feature>
<dbReference type="CDD" id="cd22191">
    <property type="entry name" value="DPBB_RlpA_EXP_N-like"/>
    <property type="match status" value="1"/>
</dbReference>
<reference evidence="2" key="1">
    <citation type="journal article" date="2023" name="BMC Genomics">
        <title>Chromosome-level genome assemblies of Cutaneotrichosporon spp. (Trichosporonales, Basidiomycota) reveal imbalanced evolution between nucleotide sequences and chromosome synteny.</title>
        <authorList>
            <person name="Kobayashi Y."/>
            <person name="Kayamori A."/>
            <person name="Aoki K."/>
            <person name="Shiwa Y."/>
            <person name="Matsutani M."/>
            <person name="Fujita N."/>
            <person name="Sugita T."/>
            <person name="Iwasaki W."/>
            <person name="Tanaka N."/>
            <person name="Takashima M."/>
        </authorList>
    </citation>
    <scope>NUCLEOTIDE SEQUENCE</scope>
    <source>
        <strain evidence="2">HIS016</strain>
    </source>
</reference>
<evidence type="ECO:0000313" key="3">
    <source>
        <dbReference type="Proteomes" id="UP001222932"/>
    </source>
</evidence>
<dbReference type="InterPro" id="IPR036908">
    <property type="entry name" value="RlpA-like_sf"/>
</dbReference>
<keyword evidence="1" id="KW-0732">Signal</keyword>
<dbReference type="EMBL" id="BTCM01000009">
    <property type="protein sequence ID" value="GMK59844.1"/>
    <property type="molecule type" value="Genomic_DNA"/>
</dbReference>
<gene>
    <name evidence="2" type="ORF">CspeluHIS016_0900610</name>
</gene>
<reference evidence="2" key="2">
    <citation type="submission" date="2023-06" db="EMBL/GenBank/DDBJ databases">
        <authorList>
            <person name="Kobayashi Y."/>
            <person name="Kayamori A."/>
            <person name="Aoki K."/>
            <person name="Shiwa Y."/>
            <person name="Fujita N."/>
            <person name="Sugita T."/>
            <person name="Iwasaki W."/>
            <person name="Tanaka N."/>
            <person name="Takashima M."/>
        </authorList>
    </citation>
    <scope>NUCLEOTIDE SEQUENCE</scope>
    <source>
        <strain evidence="2">HIS016</strain>
    </source>
</reference>
<name>A0AAD3YF88_9TREE</name>
<evidence type="ECO:0000313" key="2">
    <source>
        <dbReference type="EMBL" id="GMK59844.1"/>
    </source>
</evidence>
<proteinExistence type="predicted"/>
<feature type="signal peptide" evidence="1">
    <location>
        <begin position="1"/>
        <end position="17"/>
    </location>
</feature>
<sequence length="120" mass="12834">MLLSMLVTSYLALGVSAEPHRLSAANKAHGHRARASVHEERTVVKRFSCQATFYDTLAGKLACGGLGNNEAHIVALNSAQYGTGYPGPQCFKTLTIWANGVTVRYRGPRRARPSAACSAT</sequence>
<organism evidence="2 3">
    <name type="scientific">Cutaneotrichosporon spelunceum</name>
    <dbReference type="NCBI Taxonomy" id="1672016"/>
    <lineage>
        <taxon>Eukaryota</taxon>
        <taxon>Fungi</taxon>
        <taxon>Dikarya</taxon>
        <taxon>Basidiomycota</taxon>
        <taxon>Agaricomycotina</taxon>
        <taxon>Tremellomycetes</taxon>
        <taxon>Trichosporonales</taxon>
        <taxon>Trichosporonaceae</taxon>
        <taxon>Cutaneotrichosporon</taxon>
    </lineage>
</organism>
<evidence type="ECO:0000256" key="1">
    <source>
        <dbReference type="SAM" id="SignalP"/>
    </source>
</evidence>
<protein>
    <submittedName>
        <fullName evidence="2">Uncharacterized protein</fullName>
    </submittedName>
</protein>
<dbReference type="Gene3D" id="2.40.40.10">
    <property type="entry name" value="RlpA-like domain"/>
    <property type="match status" value="1"/>
</dbReference>